<feature type="domain" description="TadE-like" evidence="1">
    <location>
        <begin position="127"/>
        <end position="161"/>
    </location>
</feature>
<evidence type="ECO:0000313" key="2">
    <source>
        <dbReference type="EMBL" id="RNL49132.1"/>
    </source>
</evidence>
<protein>
    <recommendedName>
        <fullName evidence="1">TadE-like domain-containing protein</fullName>
    </recommendedName>
</protein>
<keyword evidence="3" id="KW-1185">Reference proteome</keyword>
<dbReference type="Proteomes" id="UP000278632">
    <property type="component" value="Unassembled WGS sequence"/>
</dbReference>
<dbReference type="InterPro" id="IPR012495">
    <property type="entry name" value="TadE-like_dom"/>
</dbReference>
<reference evidence="3" key="1">
    <citation type="submission" date="2018-05" db="EMBL/GenBank/DDBJ databases">
        <title>Genome Sequencing of selected type strains of the family Eggerthellaceae.</title>
        <authorList>
            <person name="Danylec N."/>
            <person name="Stoll D.A."/>
            <person name="Doetsch A."/>
            <person name="Huch M."/>
        </authorList>
    </citation>
    <scope>NUCLEOTIDE SEQUENCE [LARGE SCALE GENOMIC DNA]</scope>
    <source>
        <strain evidence="3">DSM 16106</strain>
    </source>
</reference>
<name>A0A3N0BL04_9ACTN</name>
<organism evidence="2 3">
    <name type="scientific">Paraeggerthella hongkongensis</name>
    <dbReference type="NCBI Taxonomy" id="230658"/>
    <lineage>
        <taxon>Bacteria</taxon>
        <taxon>Bacillati</taxon>
        <taxon>Actinomycetota</taxon>
        <taxon>Coriobacteriia</taxon>
        <taxon>Eggerthellales</taxon>
        <taxon>Eggerthellaceae</taxon>
        <taxon>Paraeggerthella</taxon>
    </lineage>
</organism>
<sequence>MHGRLDGSCRRCDADRLRCGAQGCALLGCRGACRGRCRGIRGRRGRCLRSSRLRRCGRVVRGLSGEAAAPARSGCRAPRRSVSHADRRRVVCGDGQCRGTVFVRIPFGRGCRRRIGKEVLMVRSDKGSETVQFAIAAPLLLLVVFSTMQVGGMMLAATQLSSDIVRACRQLDVAGLRHAADKEAFVKAGILGSATQLDPGSLSVARVLSRFEEVEASGFSVSGEPVDHRSKVTALSYEVRYDVPSILDVPGLSGQSFVRQVDCRYVEGCAVEIQLGRAS</sequence>
<dbReference type="Pfam" id="PF07811">
    <property type="entry name" value="TadE"/>
    <property type="match status" value="1"/>
</dbReference>
<dbReference type="AlphaFoldDB" id="A0A3N0BL04"/>
<dbReference type="EMBL" id="QICD01000001">
    <property type="protein sequence ID" value="RNL49132.1"/>
    <property type="molecule type" value="Genomic_DNA"/>
</dbReference>
<evidence type="ECO:0000259" key="1">
    <source>
        <dbReference type="Pfam" id="PF07811"/>
    </source>
</evidence>
<evidence type="ECO:0000313" key="3">
    <source>
        <dbReference type="Proteomes" id="UP000278632"/>
    </source>
</evidence>
<accession>A0A3N0BL04</accession>
<proteinExistence type="predicted"/>
<comment type="caution">
    <text evidence="2">The sequence shown here is derived from an EMBL/GenBank/DDBJ whole genome shotgun (WGS) entry which is preliminary data.</text>
</comment>
<gene>
    <name evidence="2" type="ORF">DMP08_00650</name>
</gene>
<dbReference type="PROSITE" id="PS51257">
    <property type="entry name" value="PROKAR_LIPOPROTEIN"/>
    <property type="match status" value="1"/>
</dbReference>